<organism evidence="3 4">
    <name type="scientific">Candidatus Cryosericum odellii</name>
    <dbReference type="NCBI Taxonomy" id="2290917"/>
    <lineage>
        <taxon>Bacteria</taxon>
        <taxon>Pseudomonadati</taxon>
        <taxon>Caldisericota/Cryosericota group</taxon>
        <taxon>Candidatus Cryosericota</taxon>
        <taxon>Candidatus Cryosericia</taxon>
        <taxon>Candidatus Cryosericales</taxon>
        <taxon>Candidatus Cryosericaceae</taxon>
        <taxon>Candidatus Cryosericum</taxon>
    </lineage>
</organism>
<evidence type="ECO:0000313" key="3">
    <source>
        <dbReference type="EMBL" id="RIE07046.1"/>
    </source>
</evidence>
<dbReference type="AlphaFoldDB" id="A0A398CUI1"/>
<evidence type="ECO:0000313" key="4">
    <source>
        <dbReference type="Proteomes" id="UP000266260"/>
    </source>
</evidence>
<reference evidence="3 4" key="1">
    <citation type="submission" date="2018-09" db="EMBL/GenBank/DDBJ databases">
        <title>Discovery and Ecogenomic Context for Candidatus Cryosericales, a Global Caldiserica Order Active in Thawing Permafrost.</title>
        <authorList>
            <person name="Martinez M.A."/>
            <person name="Woodcroft B.J."/>
            <person name="Ignacio Espinoza J.C."/>
            <person name="Zayed A."/>
            <person name="Singleton C.M."/>
            <person name="Boyd J."/>
            <person name="Li Y.-F."/>
            <person name="Purvine S."/>
            <person name="Maughan H."/>
            <person name="Hodgkins S.B."/>
            <person name="Anderson D."/>
            <person name="Sederholm M."/>
            <person name="Temperton B."/>
            <person name="Saleska S.R."/>
            <person name="Tyson G.W."/>
            <person name="Rich V.I."/>
        </authorList>
    </citation>
    <scope>NUCLEOTIDE SEQUENCE [LARGE SCALE GENOMIC DNA]</scope>
    <source>
        <strain evidence="3 4">SMC6</strain>
    </source>
</reference>
<dbReference type="SUPFAM" id="SSF52540">
    <property type="entry name" value="P-loop containing nucleoside triphosphate hydrolases"/>
    <property type="match status" value="1"/>
</dbReference>
<gene>
    <name evidence="3" type="ORF">SMC6_07860</name>
</gene>
<accession>A0A398CUI1</accession>
<protein>
    <submittedName>
        <fullName evidence="3">DUF4143 domain-containing protein</fullName>
    </submittedName>
</protein>
<dbReference type="PANTHER" id="PTHR33295">
    <property type="entry name" value="ATPASE"/>
    <property type="match status" value="1"/>
</dbReference>
<name>A0A398CUI1_9BACT</name>
<dbReference type="Pfam" id="PF13635">
    <property type="entry name" value="DUF4143"/>
    <property type="match status" value="1"/>
</dbReference>
<dbReference type="EMBL" id="QXIT01000137">
    <property type="protein sequence ID" value="RIE07046.1"/>
    <property type="molecule type" value="Genomic_DNA"/>
</dbReference>
<evidence type="ECO:0000259" key="2">
    <source>
        <dbReference type="Pfam" id="PF13635"/>
    </source>
</evidence>
<dbReference type="InterPro" id="IPR041682">
    <property type="entry name" value="AAA_14"/>
</dbReference>
<dbReference type="Proteomes" id="UP000266260">
    <property type="component" value="Unassembled WGS sequence"/>
</dbReference>
<keyword evidence="4" id="KW-1185">Reference proteome</keyword>
<feature type="domain" description="DUF4143" evidence="2">
    <location>
        <begin position="221"/>
        <end position="383"/>
    </location>
</feature>
<dbReference type="PANTHER" id="PTHR33295:SF7">
    <property type="entry name" value="ATPASE"/>
    <property type="match status" value="1"/>
</dbReference>
<dbReference type="InterPro" id="IPR025420">
    <property type="entry name" value="DUF4143"/>
</dbReference>
<comment type="caution">
    <text evidence="3">The sequence shown here is derived from an EMBL/GenBank/DDBJ whole genome shotgun (WGS) entry which is preliminary data.</text>
</comment>
<dbReference type="InterPro" id="IPR027417">
    <property type="entry name" value="P-loop_NTPase"/>
</dbReference>
<proteinExistence type="predicted"/>
<dbReference type="Pfam" id="PF13173">
    <property type="entry name" value="AAA_14"/>
    <property type="match status" value="1"/>
</dbReference>
<evidence type="ECO:0000259" key="1">
    <source>
        <dbReference type="Pfam" id="PF13173"/>
    </source>
</evidence>
<sequence>MDRHAMKKLQAWKEERNRKPLIMRGARQVGKTWLMKEFGRTGFQNVAYVNFDNNPRMQSVFDGGYDTARLISALQIETGVRITPEDTLIIFDEVQEVPKALTSLKYFNENAPEYAIVAAGSLLGVALHQGTSFPVGKVDLLDLYPLNFREFLNATGHEQLNELIGNRDVALITSFRGTYIDLLKQYYYIGGMPEAVTTYLETQDFDAVRRIQKNLLIFYDQDFSKHAPTEIVPRMRMIWNAVPTQLARENRKFVYGQIREGARAKDFELAIQWLEDCGLLTKVYRITKPDVPLNAYIDARSFKLYALDVGLLGAMGDLDARTLIEGSSIFEEFKGSLTEQYVLQQLISDLGLRAFYHTTERSSGEVDFLVQRGSNVIPIEVKAAENLKSWSLRAYCDRYTPTYAVRTSLSDFRKELWLVNIPLYAIALLGSIEEL</sequence>
<feature type="domain" description="AAA" evidence="1">
    <location>
        <begin position="17"/>
        <end position="152"/>
    </location>
</feature>
<dbReference type="RefSeq" id="WP_119175810.1">
    <property type="nucleotide sequence ID" value="NZ_QXIT01000137.1"/>
</dbReference>